<feature type="region of interest" description="Disordered" evidence="2">
    <location>
        <begin position="286"/>
        <end position="324"/>
    </location>
</feature>
<evidence type="ECO:0000313" key="3">
    <source>
        <dbReference type="EMBL" id="PAA49112.1"/>
    </source>
</evidence>
<name>A0A267DKN5_9PLAT</name>
<feature type="compositionally biased region" description="Low complexity" evidence="2">
    <location>
        <begin position="300"/>
        <end position="324"/>
    </location>
</feature>
<organism evidence="3 4">
    <name type="scientific">Macrostomum lignano</name>
    <dbReference type="NCBI Taxonomy" id="282301"/>
    <lineage>
        <taxon>Eukaryota</taxon>
        <taxon>Metazoa</taxon>
        <taxon>Spiralia</taxon>
        <taxon>Lophotrochozoa</taxon>
        <taxon>Platyhelminthes</taxon>
        <taxon>Rhabditophora</taxon>
        <taxon>Macrostomorpha</taxon>
        <taxon>Macrostomida</taxon>
        <taxon>Macrostomidae</taxon>
        <taxon>Macrostomum</taxon>
    </lineage>
</organism>
<keyword evidence="4" id="KW-1185">Reference proteome</keyword>
<keyword evidence="1" id="KW-0175">Coiled coil</keyword>
<feature type="region of interest" description="Disordered" evidence="2">
    <location>
        <begin position="766"/>
        <end position="793"/>
    </location>
</feature>
<feature type="region of interest" description="Disordered" evidence="2">
    <location>
        <begin position="878"/>
        <end position="910"/>
    </location>
</feature>
<feature type="compositionally biased region" description="Low complexity" evidence="2">
    <location>
        <begin position="766"/>
        <end position="779"/>
    </location>
</feature>
<gene>
    <name evidence="3" type="ORF">BOX15_Mlig024077g2</name>
</gene>
<reference evidence="3 4" key="1">
    <citation type="submission" date="2017-06" db="EMBL/GenBank/DDBJ databases">
        <title>A platform for efficient transgenesis in Macrostomum lignano, a flatworm model organism for stem cell research.</title>
        <authorList>
            <person name="Berezikov E."/>
        </authorList>
    </citation>
    <scope>NUCLEOTIDE SEQUENCE [LARGE SCALE GENOMIC DNA]</scope>
    <source>
        <strain evidence="3">DV1</strain>
        <tissue evidence="3">Whole organism</tissue>
    </source>
</reference>
<sequence>MVFGNLFNIAKNPILHYLSRFAKNLSPEHLKLSFMKGEGELTNLELNEEAIMQLLDLPTWLRLRSARCNRVCIRCQWTKLQKQPLCLSLDEVTVEIEALDSPRPPHSSDTASYKDKTSDGRYSFADKVINGIDLCVNSVAIVFVAKAFRASIQLSRVHLYSVLPTWTKGDLKFTYLRSRARDQILLFKEVVWETTRFEAGNSEDWGGTLVRLITNTSRIRLTMKKNLADSRIVASRLELLLDDLLWVLTVSQLEATVMFVKSLQKSVEKSKQQSKQLAKKKLEQSLGLGPSVPSQHRLSHASALSPAQQLQQQRQSAASGASSESSSELAFRRFDILETSYHLHTGRVDLHFCEESSSDSKLSESSVVNGAIQLTLLNIGFHLYPMHPFAAGRSERWLQHTEANEKADRWHCQRVEALGGGCQTDQLIESCVTVSLQDFCMGCVTSTDASKNNKAPFLASDKARLQLPRNTVTAFVDFTEFFYPATVDAAAPLPCLYAHLSPLHLRLDFDTLIWLNAFSLKLSKNLEQLQIQSSGSSEPLHVLAESIFPRLLIPAKAAPEQQPPQLHQVRPTVLEAQADSVTISNDPAGFADSLAAAISAADSSTGDFPGDPDFDWLPFRVALAEAAASVGPVAPPSSVWHLRCPRLWCDFAAPGADTRKTRRQPCLDAGRVDAFLAAGSSPDSFVVLLDLPSDPGRELRLALTHLQYLFLLRMGEDFADFADCLQRDRRGMRLPDRPPGPVAAVWLPIPRARLRLLLDPACPASASDSCCSSSASGDSSDADTDPGSEDAASFARQAVNNSCSAEGPPGAPAYAASAPVEFLVSGASSSPSTASASSPSASPIAVARQQQHHHQQQQQQSNAPQQFVERLGRRLVASAKHRGSAASLDSGGSDVGDDWERVSVSSDDLSASEVQQRRLQLLEEAEAAAQAAAQAGACLAVPGLSVADSVDKDEDETTGGGGGGGSEVRLPSLTGGLLGSSVLVTVDHAGSLVRIASRRVGLAAADDANSRVALSAALTARQPRVDVLDDVGSGDGLQAKPARLRVRVYIDEARKLEDPGNSEVFVQAADLSLSAGLSVLAGLGDFFEDELLLPALPMRLLVEAVKAELVSDQPCLNATCPGEHPSVRLEAPGRLSMLRGTDNVMRIVAPTDQPRPDSVCSSCSKQNKQQKQSQAVGSDELAKRLARCQAELAAVRAERDDLLRRLGSSESSGCDGVAMTTECF</sequence>
<dbReference type="Pfam" id="PF24917">
    <property type="entry name" value="BLTP3A_B"/>
    <property type="match status" value="2"/>
</dbReference>
<dbReference type="EMBL" id="NIVC01003972">
    <property type="protein sequence ID" value="PAA49112.1"/>
    <property type="molecule type" value="Genomic_DNA"/>
</dbReference>
<proteinExistence type="predicted"/>
<feature type="compositionally biased region" description="Low complexity" evidence="2">
    <location>
        <begin position="826"/>
        <end position="849"/>
    </location>
</feature>
<dbReference type="PANTHER" id="PTHR22774">
    <property type="entry name" value="CHOREIN N-TERMINAL DOMAIN-CONTAINING PROTEIN"/>
    <property type="match status" value="1"/>
</dbReference>
<dbReference type="Proteomes" id="UP000215902">
    <property type="component" value="Unassembled WGS sequence"/>
</dbReference>
<dbReference type="AlphaFoldDB" id="A0A267DKN5"/>
<evidence type="ECO:0000256" key="1">
    <source>
        <dbReference type="SAM" id="Coils"/>
    </source>
</evidence>
<dbReference type="PANTHER" id="PTHR22774:SF11">
    <property type="entry name" value="CHOREIN N-TERMINAL DOMAIN-CONTAINING PROTEIN"/>
    <property type="match status" value="1"/>
</dbReference>
<feature type="coiled-coil region" evidence="1">
    <location>
        <begin position="1178"/>
        <end position="1205"/>
    </location>
</feature>
<dbReference type="OrthoDB" id="43807at2759"/>
<comment type="caution">
    <text evidence="3">The sequence shown here is derived from an EMBL/GenBank/DDBJ whole genome shotgun (WGS) entry which is preliminary data.</text>
</comment>
<evidence type="ECO:0000313" key="4">
    <source>
        <dbReference type="Proteomes" id="UP000215902"/>
    </source>
</evidence>
<feature type="region of interest" description="Disordered" evidence="2">
    <location>
        <begin position="950"/>
        <end position="969"/>
    </location>
</feature>
<feature type="region of interest" description="Disordered" evidence="2">
    <location>
        <begin position="826"/>
        <end position="864"/>
    </location>
</feature>
<accession>A0A267DKN5</accession>
<evidence type="ECO:0000256" key="2">
    <source>
        <dbReference type="SAM" id="MobiDB-lite"/>
    </source>
</evidence>
<protein>
    <submittedName>
        <fullName evidence="3">Uncharacterized protein</fullName>
    </submittedName>
</protein>
<dbReference type="InterPro" id="IPR026728">
    <property type="entry name" value="BLTP3A/B"/>
</dbReference>